<dbReference type="AlphaFoldDB" id="A0A2Z5Y3L4"/>
<dbReference type="Proteomes" id="UP000269226">
    <property type="component" value="Chromosome"/>
</dbReference>
<dbReference type="InterPro" id="IPR014729">
    <property type="entry name" value="Rossmann-like_a/b/a_fold"/>
</dbReference>
<dbReference type="InterPro" id="IPR003848">
    <property type="entry name" value="DUF218"/>
</dbReference>
<dbReference type="CDD" id="cd06259">
    <property type="entry name" value="YdcF-like"/>
    <property type="match status" value="1"/>
</dbReference>
<evidence type="ECO:0000313" key="4">
    <source>
        <dbReference type="Proteomes" id="UP000269226"/>
    </source>
</evidence>
<dbReference type="InterPro" id="IPR051599">
    <property type="entry name" value="Cell_Envelope_Assoc"/>
</dbReference>
<sequence>MKRIKKIAYCLLGMIFTYGCFLFICILSNIHEKPLSSSPNIILVLGARIYGTEKGKAYPGNVLKTRLDTTLAYIKKHPSTTKIIVCGGKGALEPTTEASVMATYLNKHGIPRQKLIQEKRSTRTKENIQYAMKLVNLDHALLITSDFHLYRSKWLAKQLGIHSIDGLPAMSKNSSIIKNYSKEILSLGYAFIFDNK</sequence>
<feature type="domain" description="DUF218" evidence="2">
    <location>
        <begin position="41"/>
        <end position="165"/>
    </location>
</feature>
<dbReference type="RefSeq" id="WP_015695255.1">
    <property type="nucleotide sequence ID" value="NZ_AP018492.1"/>
</dbReference>
<feature type="transmembrane region" description="Helical" evidence="1">
    <location>
        <begin position="7"/>
        <end position="30"/>
    </location>
</feature>
<evidence type="ECO:0000313" key="3">
    <source>
        <dbReference type="EMBL" id="BBC61426.1"/>
    </source>
</evidence>
<dbReference type="EMBL" id="AP018492">
    <property type="protein sequence ID" value="BBC61426.1"/>
    <property type="molecule type" value="Genomic_DNA"/>
</dbReference>
<dbReference type="PROSITE" id="PS51257">
    <property type="entry name" value="PROKAR_LIPOPROTEIN"/>
    <property type="match status" value="1"/>
</dbReference>
<keyword evidence="1" id="KW-0472">Membrane</keyword>
<dbReference type="GO" id="GO:0005886">
    <property type="term" value="C:plasma membrane"/>
    <property type="evidence" value="ECO:0007669"/>
    <property type="project" value="TreeGrafter"/>
</dbReference>
<proteinExistence type="predicted"/>
<dbReference type="Pfam" id="PF02698">
    <property type="entry name" value="DUF218"/>
    <property type="match status" value="1"/>
</dbReference>
<dbReference type="GeneID" id="57043862"/>
<evidence type="ECO:0000259" key="2">
    <source>
        <dbReference type="Pfam" id="PF02698"/>
    </source>
</evidence>
<gene>
    <name evidence="3" type="ORF">DAT561_1321</name>
</gene>
<reference evidence="3 4" key="1">
    <citation type="submission" date="2018-01" db="EMBL/GenBank/DDBJ databases">
        <title>Whole genome sequence of Melissococcus plutonius DAT561.</title>
        <authorList>
            <person name="Okumura K."/>
            <person name="Takamatsu D."/>
            <person name="Okura M."/>
        </authorList>
    </citation>
    <scope>NUCLEOTIDE SEQUENCE [LARGE SCALE GENOMIC DNA]</scope>
    <source>
        <strain evidence="3 4">DAT561</strain>
    </source>
</reference>
<name>A0A2Z5Y3L4_9ENTE</name>
<dbReference type="PANTHER" id="PTHR30336:SF4">
    <property type="entry name" value="ENVELOPE BIOGENESIS FACTOR ELYC"/>
    <property type="match status" value="1"/>
</dbReference>
<dbReference type="PANTHER" id="PTHR30336">
    <property type="entry name" value="INNER MEMBRANE PROTEIN, PROBABLE PERMEASE"/>
    <property type="match status" value="1"/>
</dbReference>
<dbReference type="GO" id="GO:0000270">
    <property type="term" value="P:peptidoglycan metabolic process"/>
    <property type="evidence" value="ECO:0007669"/>
    <property type="project" value="TreeGrafter"/>
</dbReference>
<evidence type="ECO:0000256" key="1">
    <source>
        <dbReference type="SAM" id="Phobius"/>
    </source>
</evidence>
<protein>
    <recommendedName>
        <fullName evidence="2">DUF218 domain-containing protein</fullName>
    </recommendedName>
</protein>
<dbReference type="GO" id="GO:0043164">
    <property type="term" value="P:Gram-negative-bacterium-type cell wall biogenesis"/>
    <property type="evidence" value="ECO:0007669"/>
    <property type="project" value="TreeGrafter"/>
</dbReference>
<keyword evidence="1" id="KW-1133">Transmembrane helix</keyword>
<keyword evidence="1" id="KW-0812">Transmembrane</keyword>
<organism evidence="3 4">
    <name type="scientific">Melissococcus plutonius</name>
    <dbReference type="NCBI Taxonomy" id="33970"/>
    <lineage>
        <taxon>Bacteria</taxon>
        <taxon>Bacillati</taxon>
        <taxon>Bacillota</taxon>
        <taxon>Bacilli</taxon>
        <taxon>Lactobacillales</taxon>
        <taxon>Enterococcaceae</taxon>
        <taxon>Melissococcus</taxon>
    </lineage>
</organism>
<accession>A0A2Z5Y3L4</accession>
<dbReference type="Gene3D" id="3.40.50.620">
    <property type="entry name" value="HUPs"/>
    <property type="match status" value="1"/>
</dbReference>